<protein>
    <submittedName>
        <fullName evidence="1">Uncharacterized protein</fullName>
    </submittedName>
</protein>
<feature type="non-terminal residue" evidence="1">
    <location>
        <position position="1"/>
    </location>
</feature>
<evidence type="ECO:0000313" key="2">
    <source>
        <dbReference type="Proteomes" id="UP001218218"/>
    </source>
</evidence>
<dbReference type="AlphaFoldDB" id="A0AAD7A229"/>
<reference evidence="1" key="1">
    <citation type="submission" date="2023-03" db="EMBL/GenBank/DDBJ databases">
        <title>Massive genome expansion in bonnet fungi (Mycena s.s.) driven by repeated elements and novel gene families across ecological guilds.</title>
        <authorList>
            <consortium name="Lawrence Berkeley National Laboratory"/>
            <person name="Harder C.B."/>
            <person name="Miyauchi S."/>
            <person name="Viragh M."/>
            <person name="Kuo A."/>
            <person name="Thoen E."/>
            <person name="Andreopoulos B."/>
            <person name="Lu D."/>
            <person name="Skrede I."/>
            <person name="Drula E."/>
            <person name="Henrissat B."/>
            <person name="Morin E."/>
            <person name="Kohler A."/>
            <person name="Barry K."/>
            <person name="LaButti K."/>
            <person name="Morin E."/>
            <person name="Salamov A."/>
            <person name="Lipzen A."/>
            <person name="Mereny Z."/>
            <person name="Hegedus B."/>
            <person name="Baldrian P."/>
            <person name="Stursova M."/>
            <person name="Weitz H."/>
            <person name="Taylor A."/>
            <person name="Grigoriev I.V."/>
            <person name="Nagy L.G."/>
            <person name="Martin F."/>
            <person name="Kauserud H."/>
        </authorList>
    </citation>
    <scope>NUCLEOTIDE SEQUENCE</scope>
    <source>
        <strain evidence="1">CBHHK002</strain>
    </source>
</reference>
<comment type="caution">
    <text evidence="1">The sequence shown here is derived from an EMBL/GenBank/DDBJ whole genome shotgun (WGS) entry which is preliminary data.</text>
</comment>
<accession>A0AAD7A229</accession>
<evidence type="ECO:0000313" key="1">
    <source>
        <dbReference type="EMBL" id="KAJ7347919.1"/>
    </source>
</evidence>
<proteinExistence type="predicted"/>
<gene>
    <name evidence="1" type="ORF">DFH08DRAFT_698741</name>
</gene>
<keyword evidence="2" id="KW-1185">Reference proteome</keyword>
<organism evidence="1 2">
    <name type="scientific">Mycena albidolilacea</name>
    <dbReference type="NCBI Taxonomy" id="1033008"/>
    <lineage>
        <taxon>Eukaryota</taxon>
        <taxon>Fungi</taxon>
        <taxon>Dikarya</taxon>
        <taxon>Basidiomycota</taxon>
        <taxon>Agaricomycotina</taxon>
        <taxon>Agaricomycetes</taxon>
        <taxon>Agaricomycetidae</taxon>
        <taxon>Agaricales</taxon>
        <taxon>Marasmiineae</taxon>
        <taxon>Mycenaceae</taxon>
        <taxon>Mycena</taxon>
    </lineage>
</organism>
<dbReference type="EMBL" id="JARIHO010000018">
    <property type="protein sequence ID" value="KAJ7347919.1"/>
    <property type="molecule type" value="Genomic_DNA"/>
</dbReference>
<dbReference type="Proteomes" id="UP001218218">
    <property type="component" value="Unassembled WGS sequence"/>
</dbReference>
<name>A0AAD7A229_9AGAR</name>
<sequence length="428" mass="46931">HTYHPSGFLLVNPRAAHPVPALIRTAEAAWAHKLARASTTLRQAAAEYTRRHGRLPPRGFDAWWGYVRARQVRLPDEYDQIERDLGPFYGVRGGELRAVQRGWEAHVDSYTLGKDMGDGRDAYGELATGGFQLIELLREVEAELPPFRAVFSPHDNPNVGLDVSGFLQALEAARKGTYIDTTHPPPQKHAGWLSACPPFSRAVATSIVLLRSLISSSSFSLPSTCTNNPFLLLRPKSFVHDALLAADPCYHPTLLRSHGAYLAHGVGPAPYRTLVPQFSYSVTPLHADVRVPDGIPNEGRPPPLGLAWAERVDARLQWRGSNTGIWHASDGRWREAHRIRLAALGAGVGSVNVSVLDPGEDGRGARPVGPALPVLRARLVPALFDVAFAGNPMNCEPAQCDVLERIFEWLCYTPLNENGARKRGLYGC</sequence>